<proteinExistence type="predicted"/>
<keyword evidence="4" id="KW-0807">Transducer</keyword>
<keyword evidence="1" id="KW-0297">G-protein coupled receptor</keyword>
<feature type="non-terminal residue" evidence="5">
    <location>
        <position position="218"/>
    </location>
</feature>
<dbReference type="GO" id="GO:0004965">
    <property type="term" value="F:G protein-coupled GABA receptor activity"/>
    <property type="evidence" value="ECO:0007669"/>
    <property type="project" value="InterPro"/>
</dbReference>
<dbReference type="Gene3D" id="3.40.50.2300">
    <property type="match status" value="1"/>
</dbReference>
<comment type="caution">
    <text evidence="5">The sequence shown here is derived from an EMBL/GenBank/DDBJ whole genome shotgun (WGS) entry which is preliminary data.</text>
</comment>
<dbReference type="PANTHER" id="PTHR10519">
    <property type="entry name" value="GABA-B RECEPTOR"/>
    <property type="match status" value="1"/>
</dbReference>
<evidence type="ECO:0000256" key="4">
    <source>
        <dbReference type="ARBA" id="ARBA00023224"/>
    </source>
</evidence>
<dbReference type="AlphaFoldDB" id="A0AAD7ZMK6"/>
<evidence type="ECO:0000256" key="3">
    <source>
        <dbReference type="ARBA" id="ARBA00023180"/>
    </source>
</evidence>
<dbReference type="InterPro" id="IPR002455">
    <property type="entry name" value="GPCR3_GABA-B"/>
</dbReference>
<accession>A0AAD7ZMK6</accession>
<dbReference type="EMBL" id="JASPKZ010007783">
    <property type="protein sequence ID" value="KAJ9582623.1"/>
    <property type="molecule type" value="Genomic_DNA"/>
</dbReference>
<dbReference type="SUPFAM" id="SSF53822">
    <property type="entry name" value="Periplasmic binding protein-like I"/>
    <property type="match status" value="1"/>
</dbReference>
<keyword evidence="3" id="KW-0325">Glycoprotein</keyword>
<evidence type="ECO:0000256" key="1">
    <source>
        <dbReference type="ARBA" id="ARBA00023040"/>
    </source>
</evidence>
<evidence type="ECO:0000313" key="6">
    <source>
        <dbReference type="Proteomes" id="UP001233999"/>
    </source>
</evidence>
<reference evidence="5" key="2">
    <citation type="submission" date="2023-05" db="EMBL/GenBank/DDBJ databases">
        <authorList>
            <person name="Fouks B."/>
        </authorList>
    </citation>
    <scope>NUCLEOTIDE SEQUENCE</scope>
    <source>
        <strain evidence="5">Stay&amp;Tobe</strain>
        <tissue evidence="5">Testes</tissue>
    </source>
</reference>
<dbReference type="GO" id="GO:0038039">
    <property type="term" value="C:G protein-coupled receptor heterodimeric complex"/>
    <property type="evidence" value="ECO:0007669"/>
    <property type="project" value="TreeGrafter"/>
</dbReference>
<dbReference type="GO" id="GO:0007214">
    <property type="term" value="P:gamma-aminobutyric acid signaling pathway"/>
    <property type="evidence" value="ECO:0007669"/>
    <property type="project" value="TreeGrafter"/>
</dbReference>
<dbReference type="InterPro" id="IPR028082">
    <property type="entry name" value="Peripla_BP_I"/>
</dbReference>
<evidence type="ECO:0000256" key="2">
    <source>
        <dbReference type="ARBA" id="ARBA00023170"/>
    </source>
</evidence>
<dbReference type="Proteomes" id="UP001233999">
    <property type="component" value="Unassembled WGS sequence"/>
</dbReference>
<reference evidence="5" key="1">
    <citation type="journal article" date="2023" name="IScience">
        <title>Live-bearing cockroach genome reveals convergent evolutionary mechanisms linked to viviparity in insects and beyond.</title>
        <authorList>
            <person name="Fouks B."/>
            <person name="Harrison M.C."/>
            <person name="Mikhailova A.A."/>
            <person name="Marchal E."/>
            <person name="English S."/>
            <person name="Carruthers M."/>
            <person name="Jennings E.C."/>
            <person name="Chiamaka E.L."/>
            <person name="Frigard R.A."/>
            <person name="Pippel M."/>
            <person name="Attardo G.M."/>
            <person name="Benoit J.B."/>
            <person name="Bornberg-Bauer E."/>
            <person name="Tobe S.S."/>
        </authorList>
    </citation>
    <scope>NUCLEOTIDE SEQUENCE</scope>
    <source>
        <strain evidence="5">Stay&amp;Tobe</strain>
    </source>
</reference>
<organism evidence="5 6">
    <name type="scientific">Diploptera punctata</name>
    <name type="common">Pacific beetle cockroach</name>
    <dbReference type="NCBI Taxonomy" id="6984"/>
    <lineage>
        <taxon>Eukaryota</taxon>
        <taxon>Metazoa</taxon>
        <taxon>Ecdysozoa</taxon>
        <taxon>Arthropoda</taxon>
        <taxon>Hexapoda</taxon>
        <taxon>Insecta</taxon>
        <taxon>Pterygota</taxon>
        <taxon>Neoptera</taxon>
        <taxon>Polyneoptera</taxon>
        <taxon>Dictyoptera</taxon>
        <taxon>Blattodea</taxon>
        <taxon>Blaberoidea</taxon>
        <taxon>Blaberidae</taxon>
        <taxon>Diplopterinae</taxon>
        <taxon>Diploptera</taxon>
    </lineage>
</organism>
<protein>
    <submittedName>
        <fullName evidence="5">Uncharacterized protein</fullName>
    </submittedName>
</protein>
<evidence type="ECO:0000313" key="5">
    <source>
        <dbReference type="EMBL" id="KAJ9582623.1"/>
    </source>
</evidence>
<dbReference type="PANTHER" id="PTHR10519:SF74">
    <property type="entry name" value="GAMMA-AMINOBUTYRIC ACID TYPE B RECEPTOR SUBUNIT 2"/>
    <property type="match status" value="1"/>
</dbReference>
<sequence>LRFLLLLKYCLCSDINLAGVEPKYKPVKSETTGRGVRLSIVLAFLYIRKLQWILRKYIRLLKWKDLQCNAAVGVKAFFDMMHIGPHKVMLFGAACTQVTDPIAKASRRWHLTQRILTVLRLPHDPLARSQCLQRLFSLCLRNVLWCIIGSVNSSVLYWLSSCSLWRFAQRGNFYIALQGPYSCMVLPGLIDSCHVPLFAEETEEPVEEFCISALHLLS</sequence>
<name>A0AAD7ZMK6_DIPPU</name>
<keyword evidence="6" id="KW-1185">Reference proteome</keyword>
<gene>
    <name evidence="5" type="ORF">L9F63_023029</name>
</gene>
<feature type="non-terminal residue" evidence="5">
    <location>
        <position position="1"/>
    </location>
</feature>
<keyword evidence="2" id="KW-0675">Receptor</keyword>